<evidence type="ECO:0000256" key="3">
    <source>
        <dbReference type="ARBA" id="ARBA00022771"/>
    </source>
</evidence>
<dbReference type="InterPro" id="IPR042997">
    <property type="entry name" value="Fhl1"/>
</dbReference>
<evidence type="ECO:0000256" key="4">
    <source>
        <dbReference type="ARBA" id="ARBA00022833"/>
    </source>
</evidence>
<dbReference type="AlphaFoldDB" id="A0A0P7W980"/>
<dbReference type="GO" id="GO:0044325">
    <property type="term" value="F:transmembrane transporter binding"/>
    <property type="evidence" value="ECO:0007669"/>
    <property type="project" value="TreeGrafter"/>
</dbReference>
<evidence type="ECO:0000313" key="9">
    <source>
        <dbReference type="Proteomes" id="UP000034805"/>
    </source>
</evidence>
<dbReference type="PANTHER" id="PTHR47029">
    <property type="entry name" value="FOUR AND A HALF LIM DOMAINS PROTEIN 1"/>
    <property type="match status" value="1"/>
</dbReference>
<dbReference type="SMART" id="SM00132">
    <property type="entry name" value="LIM"/>
    <property type="match status" value="4"/>
</dbReference>
<evidence type="ECO:0000256" key="1">
    <source>
        <dbReference type="ARBA" id="ARBA00022723"/>
    </source>
</evidence>
<dbReference type="CDD" id="cd09424">
    <property type="entry name" value="LIM2_FHL1"/>
    <property type="match status" value="1"/>
</dbReference>
<proteinExistence type="predicted"/>
<protein>
    <submittedName>
        <fullName evidence="8">Four and a half LIM domains protein 1-like</fullName>
    </submittedName>
</protein>
<evidence type="ECO:0000259" key="7">
    <source>
        <dbReference type="PROSITE" id="PS50023"/>
    </source>
</evidence>
<gene>
    <name evidence="8" type="ORF">Z043_122614</name>
</gene>
<accession>A0A0P7W980</accession>
<keyword evidence="5 6" id="KW-0440">LIM domain</keyword>
<dbReference type="PROSITE" id="PS00478">
    <property type="entry name" value="LIM_DOMAIN_1"/>
    <property type="match status" value="2"/>
</dbReference>
<dbReference type="SUPFAM" id="SSF57716">
    <property type="entry name" value="Glucocorticoid receptor-like (DNA-binding domain)"/>
    <property type="match status" value="4"/>
</dbReference>
<feature type="domain" description="LIM zinc-binding" evidence="7">
    <location>
        <begin position="79"/>
        <end position="157"/>
    </location>
</feature>
<feature type="non-terminal residue" evidence="8">
    <location>
        <position position="305"/>
    </location>
</feature>
<evidence type="ECO:0000313" key="8">
    <source>
        <dbReference type="EMBL" id="KPP59463.1"/>
    </source>
</evidence>
<dbReference type="PROSITE" id="PS50023">
    <property type="entry name" value="LIM_DOMAIN_2"/>
    <property type="match status" value="3"/>
</dbReference>
<dbReference type="FunFam" id="2.10.110.10:FF:000013">
    <property type="entry name" value="Four and a half LIM domains 1"/>
    <property type="match status" value="1"/>
</dbReference>
<dbReference type="FunFam" id="2.10.110.10:FF:000050">
    <property type="entry name" value="Four and a half LIM domains protein 1"/>
    <property type="match status" value="1"/>
</dbReference>
<dbReference type="Gene3D" id="2.10.110.10">
    <property type="entry name" value="Cysteine Rich Protein"/>
    <property type="match status" value="4"/>
</dbReference>
<evidence type="ECO:0000256" key="5">
    <source>
        <dbReference type="ARBA" id="ARBA00023038"/>
    </source>
</evidence>
<dbReference type="Proteomes" id="UP000034805">
    <property type="component" value="Unassembled WGS sequence"/>
</dbReference>
<dbReference type="CDD" id="cd09344">
    <property type="entry name" value="LIM1_FHL1"/>
    <property type="match status" value="1"/>
</dbReference>
<comment type="caution">
    <text evidence="8">The sequence shown here is derived from an EMBL/GenBank/DDBJ whole genome shotgun (WGS) entry which is preliminary data.</text>
</comment>
<evidence type="ECO:0000256" key="6">
    <source>
        <dbReference type="PROSITE-ProRule" id="PRU00125"/>
    </source>
</evidence>
<dbReference type="InterPro" id="IPR001781">
    <property type="entry name" value="Znf_LIM"/>
</dbReference>
<dbReference type="EMBL" id="JARO02012105">
    <property type="protein sequence ID" value="KPP59463.1"/>
    <property type="molecule type" value="Genomic_DNA"/>
</dbReference>
<organism evidence="8 9">
    <name type="scientific">Scleropages formosus</name>
    <name type="common">Asian bonytongue</name>
    <name type="synonym">Osteoglossum formosum</name>
    <dbReference type="NCBI Taxonomy" id="113540"/>
    <lineage>
        <taxon>Eukaryota</taxon>
        <taxon>Metazoa</taxon>
        <taxon>Chordata</taxon>
        <taxon>Craniata</taxon>
        <taxon>Vertebrata</taxon>
        <taxon>Euteleostomi</taxon>
        <taxon>Actinopterygii</taxon>
        <taxon>Neopterygii</taxon>
        <taxon>Teleostei</taxon>
        <taxon>Osteoglossocephala</taxon>
        <taxon>Osteoglossomorpha</taxon>
        <taxon>Osteoglossiformes</taxon>
        <taxon>Osteoglossidae</taxon>
        <taxon>Scleropages</taxon>
    </lineage>
</organism>
<dbReference type="PANTHER" id="PTHR47029:SF2">
    <property type="entry name" value="FOUR AND A HALF LIM DOMAINS PROTEIN 1"/>
    <property type="match status" value="1"/>
</dbReference>
<keyword evidence="2" id="KW-0677">Repeat</keyword>
<dbReference type="GO" id="GO:0008270">
    <property type="term" value="F:zinc ion binding"/>
    <property type="evidence" value="ECO:0007669"/>
    <property type="project" value="UniProtKB-KW"/>
</dbReference>
<feature type="domain" description="LIM zinc-binding" evidence="7">
    <location>
        <begin position="271"/>
        <end position="305"/>
    </location>
</feature>
<sequence>MPARKCEVSSCLDSESVSREVDLIRADVGLPAGPRRNLGAEMTERFDCFYCREDLHGKKYVNKDDKRVCVRCFDKLCANTCAECRRPIGTDSKKRVKCTYLHIRPLCLPPQELHHKGRYWHSDCFRCTKCYKPLANEPFSTKDDKIMCGKCSAREDSPRCYGCYKPILPGSQNVEYKNNVWHEDCFTCYQCKLPIRSQSFMTKGEDIYCAACHEKKFAKAITSGGVSYQEQPWHSKCFVCYSCQKPLAGSSFTSHEEHVYCVDCYKSCVAKKCRGCQNPITGFGKGTNVVNYEGQSWHDYCFNCK</sequence>
<name>A0A0P7W980_SCLFO</name>
<dbReference type="GO" id="GO:0007517">
    <property type="term" value="P:muscle organ development"/>
    <property type="evidence" value="ECO:0007669"/>
    <property type="project" value="InterPro"/>
</dbReference>
<evidence type="ECO:0000256" key="2">
    <source>
        <dbReference type="ARBA" id="ARBA00022737"/>
    </source>
</evidence>
<keyword evidence="4 6" id="KW-0862">Zinc</keyword>
<dbReference type="STRING" id="113540.ENSSFOP00015055491"/>
<keyword evidence="1 6" id="KW-0479">Metal-binding</keyword>
<keyword evidence="3" id="KW-0863">Zinc-finger</keyword>
<feature type="domain" description="LIM zinc-binding" evidence="7">
    <location>
        <begin position="158"/>
        <end position="219"/>
    </location>
</feature>
<reference evidence="8 9" key="1">
    <citation type="submission" date="2015-08" db="EMBL/GenBank/DDBJ databases">
        <title>The genome of the Asian arowana (Scleropages formosus).</title>
        <authorList>
            <person name="Tan M.H."/>
            <person name="Gan H.M."/>
            <person name="Croft L.J."/>
            <person name="Austin C.M."/>
        </authorList>
    </citation>
    <scope>NUCLEOTIDE SEQUENCE [LARGE SCALE GENOMIC DNA]</scope>
    <source>
        <strain evidence="8">Aro1</strain>
    </source>
</reference>
<dbReference type="Pfam" id="PF00412">
    <property type="entry name" value="LIM"/>
    <property type="match status" value="3"/>
</dbReference>